<proteinExistence type="predicted"/>
<keyword evidence="2" id="KW-1185">Reference proteome</keyword>
<reference evidence="1 2" key="1">
    <citation type="submission" date="2024-02" db="EMBL/GenBank/DDBJ databases">
        <title>Rubritalea halochordaticola NBRC 107102.</title>
        <authorList>
            <person name="Ichikawa N."/>
            <person name="Katano-Makiyama Y."/>
            <person name="Hidaka K."/>
        </authorList>
    </citation>
    <scope>NUCLEOTIDE SEQUENCE [LARGE SCALE GENOMIC DNA]</scope>
    <source>
        <strain evidence="1 2">NBRC 107102</strain>
    </source>
</reference>
<comment type="caution">
    <text evidence="1">The sequence shown here is derived from an EMBL/GenBank/DDBJ whole genome shotgun (WGS) entry which is preliminary data.</text>
</comment>
<gene>
    <name evidence="1" type="ORF">Rhal01_03610</name>
</gene>
<dbReference type="EMBL" id="BAABRL010000014">
    <property type="protein sequence ID" value="GAA5497414.1"/>
    <property type="molecule type" value="Genomic_DNA"/>
</dbReference>
<dbReference type="Proteomes" id="UP001424741">
    <property type="component" value="Unassembled WGS sequence"/>
</dbReference>
<protein>
    <submittedName>
        <fullName evidence="1">Uncharacterized protein</fullName>
    </submittedName>
</protein>
<evidence type="ECO:0000313" key="1">
    <source>
        <dbReference type="EMBL" id="GAA5497414.1"/>
    </source>
</evidence>
<name>A0ABP9V420_9BACT</name>
<evidence type="ECO:0000313" key="2">
    <source>
        <dbReference type="Proteomes" id="UP001424741"/>
    </source>
</evidence>
<organism evidence="1 2">
    <name type="scientific">Rubritalea halochordaticola</name>
    <dbReference type="NCBI Taxonomy" id="714537"/>
    <lineage>
        <taxon>Bacteria</taxon>
        <taxon>Pseudomonadati</taxon>
        <taxon>Verrucomicrobiota</taxon>
        <taxon>Verrucomicrobiia</taxon>
        <taxon>Verrucomicrobiales</taxon>
        <taxon>Rubritaleaceae</taxon>
        <taxon>Rubritalea</taxon>
    </lineage>
</organism>
<accession>A0ABP9V420</accession>
<sequence>MVKLPKLSRVAKIYQFYDLRARFITFCGELQCYEGKFEEGLEAKKCQHKMAHTGMNWVNNGKILCLRALPVEKQAGRGT</sequence>